<evidence type="ECO:0000256" key="1">
    <source>
        <dbReference type="SAM" id="MobiDB-lite"/>
    </source>
</evidence>
<protein>
    <recommendedName>
        <fullName evidence="3">Myb-like domain-containing protein</fullName>
    </recommendedName>
</protein>
<evidence type="ECO:0008006" key="3">
    <source>
        <dbReference type="Google" id="ProtNLM"/>
    </source>
</evidence>
<name>A0A4E9DMS1_GIBZA</name>
<reference evidence="2" key="1">
    <citation type="submission" date="2019-04" db="EMBL/GenBank/DDBJ databases">
        <authorList>
            <person name="Melise S."/>
            <person name="Noan J."/>
            <person name="Okalmin O."/>
        </authorList>
    </citation>
    <scope>NUCLEOTIDE SEQUENCE</scope>
    <source>
        <strain evidence="2">FN9</strain>
    </source>
</reference>
<evidence type="ECO:0000313" key="2">
    <source>
        <dbReference type="EMBL" id="VIO59881.1"/>
    </source>
</evidence>
<organism evidence="2">
    <name type="scientific">Gibberella zeae</name>
    <name type="common">Wheat head blight fungus</name>
    <name type="synonym">Fusarium graminearum</name>
    <dbReference type="NCBI Taxonomy" id="5518"/>
    <lineage>
        <taxon>Eukaryota</taxon>
        <taxon>Fungi</taxon>
        <taxon>Dikarya</taxon>
        <taxon>Ascomycota</taxon>
        <taxon>Pezizomycotina</taxon>
        <taxon>Sordariomycetes</taxon>
        <taxon>Hypocreomycetidae</taxon>
        <taxon>Hypocreales</taxon>
        <taxon>Nectriaceae</taxon>
        <taxon>Fusarium</taxon>
    </lineage>
</organism>
<feature type="region of interest" description="Disordered" evidence="1">
    <location>
        <begin position="81"/>
        <end position="120"/>
    </location>
</feature>
<feature type="compositionally biased region" description="Basic residues" evidence="1">
    <location>
        <begin position="40"/>
        <end position="52"/>
    </location>
</feature>
<sequence length="1237" mass="142259">MAGSVPPDGPWGVSWSDFRVHATKRTRSSSPTYEREAQSSRKKRNRANHARHLPNETDELHQFIQDLDDDVSTDLCLMGEKQQEEEWEDEEEEEEEEEEEGDEEGEEENATLKNVDSPRPERMEIAYIDSLISEMENVCGPPLTLESWTVPEILQDKIQQHDDWYISMLEDIFKQAGDTSQDNTPFSLFSPTMLVWLKANSDERTRNALISLLLHPHVRSLRCRAAMGHRNTNTLLNILEFHELRSCGEEIPNVIGTYFIHGELTEINSAGETDHIGYSGQALSIKPDKRKSVGIRQRARSHWKEMMKFKLDPNKYKDALHMYHRLEGVDKVELAVLSVFPFPQTAMGNASRHLYYIASLAETIDILLLDCVNLVGKPFGHHSALPHGMSLRPKDVPLRSFEGLNRALPIKQMGFGPHLSSVTWSPKEICRMIEIINQHEDQVYLHFVGKPIQWEFLAEKLRSYRILKTIDEIKSLYAQLVTDSSSGILTYRASQWRYIWKNIYNVKEHLIQKDLVRNPRDDNDMYYHIPALEEGIETTWHIRDLLRRTEFAEVNSRILDRRFFQCYLARLLQRDVWEKIQEEAPDRLVMKQHRLSPNLLQRTKDVLLHLGEEIPNEDGICTDLPPVPIPAMSSSQLLELWHRVRAQMLADQVPSELILSSEGATHETSPPVVFSNYGHIDPEEIERQDVDKAEPNASFAWGSDWDQHEALGLSNAFVAAESKFPTKTASCLEIPVQHEAPAEIAQHRSSTLRLLMHIMRKFHQSTFESADGTYKQFWEVMYIGGLDKRWRIDDIEPLKNTLRRTMHPYNFEGRQNRDSWLNPDLSPSLVKAFLTHEGCLEEVSMGIQASMPGININGFCDAYGVMMAWIWEKAMRSYSTAARFQDCYSFETDVPLSSTAPTLLVQPERAKTPTLPDFESMLPFAQSSRVDSPIESSPSEDPTVKFDHKRWEIEEIDFLKHLLKTGDKKPVRYQKFIAKFGPVRSESSVLGQERKLKKDMGPREKTVPWTTAESGCLIGLMQTQGTWAEVVKELNTRFNNNNNNRTISGIKHHSRSKNVGALGTRGHAWTDQEDAELKSLREKNVSLKEIPGLLDQKFGTSRTYLACKRRATTMAYTNSTFQPFTTEEDDQLREYVTLDLKPKEMSDRFWKRFGTRHSRDTIAKRIRDMGPAGSAKKRAIWTAEETQFLQDWLHQPVEGRDVADEFRATFGLDRSGPAIRSKFIEVRTRAGNKGSQE</sequence>
<feature type="compositionally biased region" description="Acidic residues" evidence="1">
    <location>
        <begin position="83"/>
        <end position="109"/>
    </location>
</feature>
<accession>A0A4E9DMS1</accession>
<dbReference type="EMBL" id="CAAKMV010000141">
    <property type="protein sequence ID" value="VIO59881.1"/>
    <property type="molecule type" value="Genomic_DNA"/>
</dbReference>
<dbReference type="AlphaFoldDB" id="A0A4E9DMS1"/>
<gene>
    <name evidence="2" type="ORF">FUG_LOCUS356190</name>
</gene>
<feature type="region of interest" description="Disordered" evidence="1">
    <location>
        <begin position="22"/>
        <end position="67"/>
    </location>
</feature>
<proteinExistence type="predicted"/>